<name>A0A402AC36_9CHLR</name>
<dbReference type="EMBL" id="BIFS01000001">
    <property type="protein sequence ID" value="GCE16656.1"/>
    <property type="molecule type" value="Genomic_DNA"/>
</dbReference>
<dbReference type="Proteomes" id="UP000287188">
    <property type="component" value="Unassembled WGS sequence"/>
</dbReference>
<proteinExistence type="predicted"/>
<reference evidence="2" key="1">
    <citation type="submission" date="2018-12" db="EMBL/GenBank/DDBJ databases">
        <title>Tengunoibacter tsumagoiensis gen. nov., sp. nov., Dictyobacter kobayashii sp. nov., D. alpinus sp. nov., and D. joshuensis sp. nov. and description of Dictyobacteraceae fam. nov. within the order Ktedonobacterales isolated from Tengu-no-mugimeshi.</title>
        <authorList>
            <person name="Wang C.M."/>
            <person name="Zheng Y."/>
            <person name="Sakai Y."/>
            <person name="Toyoda A."/>
            <person name="Minakuchi Y."/>
            <person name="Abe K."/>
            <person name="Yokota A."/>
            <person name="Yabe S."/>
        </authorList>
    </citation>
    <scope>NUCLEOTIDE SEQUENCE [LARGE SCALE GENOMIC DNA]</scope>
    <source>
        <strain evidence="2">Uno11</strain>
    </source>
</reference>
<evidence type="ECO:0000313" key="2">
    <source>
        <dbReference type="Proteomes" id="UP000287188"/>
    </source>
</evidence>
<comment type="caution">
    <text evidence="1">The sequence shown here is derived from an EMBL/GenBank/DDBJ whole genome shotgun (WGS) entry which is preliminary data.</text>
</comment>
<accession>A0A402AC36</accession>
<protein>
    <submittedName>
        <fullName evidence="1">Uncharacterized protein</fullName>
    </submittedName>
</protein>
<dbReference type="AlphaFoldDB" id="A0A402AC36"/>
<keyword evidence="2" id="KW-1185">Reference proteome</keyword>
<sequence>MVVVVHHWVASLANMLLLLHINSSPIHNNSHINSSPSHMGNPMGRLAIRHSRWWADTYGIALSDLYGDGPNWFNKLCQLPY</sequence>
<gene>
    <name evidence="1" type="ORF">KDK_04560</name>
</gene>
<evidence type="ECO:0000313" key="1">
    <source>
        <dbReference type="EMBL" id="GCE16656.1"/>
    </source>
</evidence>
<organism evidence="1 2">
    <name type="scientific">Dictyobacter kobayashii</name>
    <dbReference type="NCBI Taxonomy" id="2014872"/>
    <lineage>
        <taxon>Bacteria</taxon>
        <taxon>Bacillati</taxon>
        <taxon>Chloroflexota</taxon>
        <taxon>Ktedonobacteria</taxon>
        <taxon>Ktedonobacterales</taxon>
        <taxon>Dictyobacteraceae</taxon>
        <taxon>Dictyobacter</taxon>
    </lineage>
</organism>